<dbReference type="Gene3D" id="3.30.200.20">
    <property type="entry name" value="Phosphorylase Kinase, domain 1"/>
    <property type="match status" value="1"/>
</dbReference>
<dbReference type="AlphaFoldDB" id="A0AAN9NY12"/>
<protein>
    <recommendedName>
        <fullName evidence="4">Protein kinase domain-containing protein</fullName>
    </recommendedName>
</protein>
<keyword evidence="1" id="KW-0067">ATP-binding</keyword>
<dbReference type="PROSITE" id="PS00107">
    <property type="entry name" value="PROTEIN_KINASE_ATP"/>
    <property type="match status" value="1"/>
</dbReference>
<gene>
    <name evidence="2" type="ORF">VNO78_33904</name>
</gene>
<keyword evidence="1" id="KW-0547">Nucleotide-binding</keyword>
<dbReference type="EMBL" id="JAYMYS010000009">
    <property type="protein sequence ID" value="KAK7381311.1"/>
    <property type="molecule type" value="Genomic_DNA"/>
</dbReference>
<name>A0AAN9NY12_PSOTE</name>
<dbReference type="InterPro" id="IPR017441">
    <property type="entry name" value="Protein_kinase_ATP_BS"/>
</dbReference>
<feature type="binding site" evidence="1">
    <location>
        <position position="34"/>
    </location>
    <ligand>
        <name>ATP</name>
        <dbReference type="ChEBI" id="CHEBI:30616"/>
    </ligand>
</feature>
<reference evidence="2 3" key="1">
    <citation type="submission" date="2024-01" db="EMBL/GenBank/DDBJ databases">
        <title>The genomes of 5 underutilized Papilionoideae crops provide insights into root nodulation and disease resistanc.</title>
        <authorList>
            <person name="Jiang F."/>
        </authorList>
    </citation>
    <scope>NUCLEOTIDE SEQUENCE [LARGE SCALE GENOMIC DNA]</scope>
    <source>
        <strain evidence="2">DUOXIRENSHENG_FW03</strain>
        <tissue evidence="2">Leaves</tissue>
    </source>
</reference>
<comment type="caution">
    <text evidence="2">The sequence shown here is derived from an EMBL/GenBank/DDBJ whole genome shotgun (WGS) entry which is preliminary data.</text>
</comment>
<evidence type="ECO:0000256" key="1">
    <source>
        <dbReference type="PROSITE-ProRule" id="PRU10141"/>
    </source>
</evidence>
<dbReference type="InterPro" id="IPR011009">
    <property type="entry name" value="Kinase-like_dom_sf"/>
</dbReference>
<sequence length="72" mass="8224">MLEQDSEYFKHLGLGDFGEVYKGNLSDGISVAIKRFFEEPDNRIEDSRKEEGPDYCVITPLEKLNVIAIDTK</sequence>
<evidence type="ECO:0000313" key="2">
    <source>
        <dbReference type="EMBL" id="KAK7381311.1"/>
    </source>
</evidence>
<evidence type="ECO:0008006" key="4">
    <source>
        <dbReference type="Google" id="ProtNLM"/>
    </source>
</evidence>
<dbReference type="GO" id="GO:0005524">
    <property type="term" value="F:ATP binding"/>
    <property type="evidence" value="ECO:0007669"/>
    <property type="project" value="UniProtKB-UniRule"/>
</dbReference>
<proteinExistence type="predicted"/>
<keyword evidence="3" id="KW-1185">Reference proteome</keyword>
<organism evidence="2 3">
    <name type="scientific">Psophocarpus tetragonolobus</name>
    <name type="common">Winged bean</name>
    <name type="synonym">Dolichos tetragonolobus</name>
    <dbReference type="NCBI Taxonomy" id="3891"/>
    <lineage>
        <taxon>Eukaryota</taxon>
        <taxon>Viridiplantae</taxon>
        <taxon>Streptophyta</taxon>
        <taxon>Embryophyta</taxon>
        <taxon>Tracheophyta</taxon>
        <taxon>Spermatophyta</taxon>
        <taxon>Magnoliopsida</taxon>
        <taxon>eudicotyledons</taxon>
        <taxon>Gunneridae</taxon>
        <taxon>Pentapetalae</taxon>
        <taxon>rosids</taxon>
        <taxon>fabids</taxon>
        <taxon>Fabales</taxon>
        <taxon>Fabaceae</taxon>
        <taxon>Papilionoideae</taxon>
        <taxon>50 kb inversion clade</taxon>
        <taxon>NPAAA clade</taxon>
        <taxon>indigoferoid/millettioid clade</taxon>
        <taxon>Phaseoleae</taxon>
        <taxon>Psophocarpus</taxon>
    </lineage>
</organism>
<dbReference type="SUPFAM" id="SSF56112">
    <property type="entry name" value="Protein kinase-like (PK-like)"/>
    <property type="match status" value="1"/>
</dbReference>
<accession>A0AAN9NY12</accession>
<evidence type="ECO:0000313" key="3">
    <source>
        <dbReference type="Proteomes" id="UP001386955"/>
    </source>
</evidence>
<dbReference type="Proteomes" id="UP001386955">
    <property type="component" value="Unassembled WGS sequence"/>
</dbReference>